<dbReference type="GO" id="GO:0005886">
    <property type="term" value="C:plasma membrane"/>
    <property type="evidence" value="ECO:0007669"/>
    <property type="project" value="UniProtKB-SubCell"/>
</dbReference>
<feature type="transmembrane region" description="Helical" evidence="7">
    <location>
        <begin position="171"/>
        <end position="194"/>
    </location>
</feature>
<keyword evidence="4 7" id="KW-0812">Transmembrane</keyword>
<keyword evidence="5 7" id="KW-1133">Transmembrane helix</keyword>
<dbReference type="InterPro" id="IPR035906">
    <property type="entry name" value="MetI-like_sf"/>
</dbReference>
<comment type="similarity">
    <text evidence="7">Belongs to the binding-protein-dependent transport system permease family.</text>
</comment>
<evidence type="ECO:0000259" key="8">
    <source>
        <dbReference type="PROSITE" id="PS50928"/>
    </source>
</evidence>
<evidence type="ECO:0000256" key="3">
    <source>
        <dbReference type="ARBA" id="ARBA00022475"/>
    </source>
</evidence>
<organism evidence="9 10">
    <name type="scientific">Murimonas intestini</name>
    <dbReference type="NCBI Taxonomy" id="1337051"/>
    <lineage>
        <taxon>Bacteria</taxon>
        <taxon>Bacillati</taxon>
        <taxon>Bacillota</taxon>
        <taxon>Clostridia</taxon>
        <taxon>Lachnospirales</taxon>
        <taxon>Lachnospiraceae</taxon>
        <taxon>Murimonas</taxon>
    </lineage>
</organism>
<evidence type="ECO:0000256" key="2">
    <source>
        <dbReference type="ARBA" id="ARBA00022448"/>
    </source>
</evidence>
<dbReference type="GO" id="GO:0055085">
    <property type="term" value="P:transmembrane transport"/>
    <property type="evidence" value="ECO:0007669"/>
    <property type="project" value="InterPro"/>
</dbReference>
<comment type="caution">
    <text evidence="9">The sequence shown here is derived from an EMBL/GenBank/DDBJ whole genome shotgun (WGS) entry which is preliminary data.</text>
</comment>
<keyword evidence="6 7" id="KW-0472">Membrane</keyword>
<evidence type="ECO:0000256" key="6">
    <source>
        <dbReference type="ARBA" id="ARBA00023136"/>
    </source>
</evidence>
<feature type="transmembrane region" description="Helical" evidence="7">
    <location>
        <begin position="73"/>
        <end position="94"/>
    </location>
</feature>
<accession>A0AB73T211</accession>
<keyword evidence="2 7" id="KW-0813">Transport</keyword>
<dbReference type="InterPro" id="IPR000515">
    <property type="entry name" value="MetI-like"/>
</dbReference>
<name>A0AB73T211_9FIRM</name>
<proteinExistence type="inferred from homology"/>
<sequence length="292" mass="32405">MKRKKDYWVAAAFLLPAVFLMAVFVMYPIIDNVILSFHSWKGIFGTKKNFIGIENYAKILTDKSFGRSLLNSGIFLVVGFLIQMPLSFGLALLVTSKLRGTKVFKTVYYLPVILGTTTVAVMWKNLMNPNYGAFMEIFKGIGLDSLNFDWLNTPGLNVWIVALVNCWKSSAYNMLIFCAGLVTIPAALNEAAVIDGCSTWQRIRYITLPLSKNSFKVYSILCITGCIKTFDLIWAMTGGGPNASSSTPAILLYLNAYSFKLMGRSAAIAVILLILGVILSIGCNKIFRQEEY</sequence>
<dbReference type="RefSeq" id="WP_243134691.1">
    <property type="nucleotide sequence ID" value="NZ_CABJAT010000003.1"/>
</dbReference>
<evidence type="ECO:0000313" key="10">
    <source>
        <dbReference type="Proteomes" id="UP000245412"/>
    </source>
</evidence>
<dbReference type="Proteomes" id="UP000245412">
    <property type="component" value="Unassembled WGS sequence"/>
</dbReference>
<feature type="transmembrane region" description="Helical" evidence="7">
    <location>
        <begin position="266"/>
        <end position="287"/>
    </location>
</feature>
<dbReference type="Pfam" id="PF00528">
    <property type="entry name" value="BPD_transp_1"/>
    <property type="match status" value="1"/>
</dbReference>
<comment type="subcellular location">
    <subcellularLocation>
        <location evidence="1 7">Cell membrane</location>
        <topology evidence="1 7">Multi-pass membrane protein</topology>
    </subcellularLocation>
</comment>
<protein>
    <submittedName>
        <fullName evidence="9">Carbohydrate ABC transporter membrane protein 1 (CUT1 family)</fullName>
    </submittedName>
</protein>
<reference evidence="9 10" key="1">
    <citation type="submission" date="2018-05" db="EMBL/GenBank/DDBJ databases">
        <authorList>
            <person name="Goeker M."/>
            <person name="Huntemann M."/>
            <person name="Clum A."/>
            <person name="Pillay M."/>
            <person name="Palaniappan K."/>
            <person name="Varghese N."/>
            <person name="Mikhailova N."/>
            <person name="Stamatis D."/>
            <person name="Reddy T."/>
            <person name="Daum C."/>
            <person name="Shapiro N."/>
            <person name="Ivanova N."/>
            <person name="Kyrpides N."/>
            <person name="Woyke T."/>
        </authorList>
    </citation>
    <scope>NUCLEOTIDE SEQUENCE [LARGE SCALE GENOMIC DNA]</scope>
    <source>
        <strain evidence="9 10">DSM 26524</strain>
    </source>
</reference>
<feature type="domain" description="ABC transmembrane type-1" evidence="8">
    <location>
        <begin position="69"/>
        <end position="283"/>
    </location>
</feature>
<dbReference type="PANTHER" id="PTHR30193">
    <property type="entry name" value="ABC TRANSPORTER PERMEASE PROTEIN"/>
    <property type="match status" value="1"/>
</dbReference>
<dbReference type="Gene3D" id="1.10.3720.10">
    <property type="entry name" value="MetI-like"/>
    <property type="match status" value="1"/>
</dbReference>
<keyword evidence="10" id="KW-1185">Reference proteome</keyword>
<dbReference type="EMBL" id="QGGY01000009">
    <property type="protein sequence ID" value="PWJ74352.1"/>
    <property type="molecule type" value="Genomic_DNA"/>
</dbReference>
<evidence type="ECO:0000256" key="5">
    <source>
        <dbReference type="ARBA" id="ARBA00022989"/>
    </source>
</evidence>
<gene>
    <name evidence="9" type="ORF">C7383_10988</name>
</gene>
<dbReference type="PANTHER" id="PTHR30193:SF37">
    <property type="entry name" value="INNER MEMBRANE ABC TRANSPORTER PERMEASE PROTEIN YCJO"/>
    <property type="match status" value="1"/>
</dbReference>
<evidence type="ECO:0000256" key="1">
    <source>
        <dbReference type="ARBA" id="ARBA00004651"/>
    </source>
</evidence>
<evidence type="ECO:0000256" key="4">
    <source>
        <dbReference type="ARBA" id="ARBA00022692"/>
    </source>
</evidence>
<evidence type="ECO:0000256" key="7">
    <source>
        <dbReference type="RuleBase" id="RU363032"/>
    </source>
</evidence>
<feature type="transmembrane region" description="Helical" evidence="7">
    <location>
        <begin position="215"/>
        <end position="236"/>
    </location>
</feature>
<dbReference type="CDD" id="cd06261">
    <property type="entry name" value="TM_PBP2"/>
    <property type="match status" value="1"/>
</dbReference>
<feature type="transmembrane region" description="Helical" evidence="7">
    <location>
        <begin position="7"/>
        <end position="30"/>
    </location>
</feature>
<feature type="transmembrane region" description="Helical" evidence="7">
    <location>
        <begin position="106"/>
        <end position="123"/>
    </location>
</feature>
<dbReference type="SUPFAM" id="SSF161098">
    <property type="entry name" value="MetI-like"/>
    <property type="match status" value="1"/>
</dbReference>
<dbReference type="InterPro" id="IPR051393">
    <property type="entry name" value="ABC_transporter_permease"/>
</dbReference>
<dbReference type="PROSITE" id="PS50928">
    <property type="entry name" value="ABC_TM1"/>
    <property type="match status" value="1"/>
</dbReference>
<dbReference type="AlphaFoldDB" id="A0AB73T211"/>
<evidence type="ECO:0000313" key="9">
    <source>
        <dbReference type="EMBL" id="PWJ74352.1"/>
    </source>
</evidence>
<keyword evidence="3" id="KW-1003">Cell membrane</keyword>